<proteinExistence type="predicted"/>
<dbReference type="EMBL" id="SHKP01000004">
    <property type="protein sequence ID" value="RZU02944.1"/>
    <property type="molecule type" value="Genomic_DNA"/>
</dbReference>
<dbReference type="RefSeq" id="WP_278044407.1">
    <property type="nucleotide sequence ID" value="NZ_SHKP01000004.1"/>
</dbReference>
<keyword evidence="1" id="KW-0732">Signal</keyword>
<dbReference type="InterPro" id="IPR025421">
    <property type="entry name" value="DUF4148"/>
</dbReference>
<protein>
    <submittedName>
        <fullName evidence="2">Uncharacterized protein DUF4148</fullName>
    </submittedName>
</protein>
<feature type="signal peptide" evidence="1">
    <location>
        <begin position="1"/>
        <end position="27"/>
    </location>
</feature>
<reference evidence="2 3" key="1">
    <citation type="submission" date="2019-02" db="EMBL/GenBank/DDBJ databases">
        <title>Genomic Encyclopedia of Type Strains, Phase IV (KMG-IV): sequencing the most valuable type-strain genomes for metagenomic binning, comparative biology and taxonomic classification.</title>
        <authorList>
            <person name="Goeker M."/>
        </authorList>
    </citation>
    <scope>NUCLEOTIDE SEQUENCE [LARGE SCALE GENOMIC DNA]</scope>
    <source>
        <strain evidence="2 3">DSM 19570</strain>
    </source>
</reference>
<sequence length="109" mass="11703">MNALNTKSAMAALTLSMCLVTLGSAQAAEGDAAAFDKPLTRAEVMADLQIWRESGLADLQKSEDPTASFSAEYRQAQARYERMRASPQFAMLVAKFAGVRGEPLSSASR</sequence>
<accession>A0A4Q7W126</accession>
<keyword evidence="3" id="KW-1185">Reference proteome</keyword>
<evidence type="ECO:0000313" key="3">
    <source>
        <dbReference type="Proteomes" id="UP000293671"/>
    </source>
</evidence>
<evidence type="ECO:0000313" key="2">
    <source>
        <dbReference type="EMBL" id="RZU02944.1"/>
    </source>
</evidence>
<name>A0A4Q7W126_9BURK</name>
<dbReference type="Proteomes" id="UP000293671">
    <property type="component" value="Unassembled WGS sequence"/>
</dbReference>
<dbReference type="AlphaFoldDB" id="A0A4Q7W126"/>
<gene>
    <name evidence="2" type="ORF">EV670_0975</name>
</gene>
<dbReference type="Pfam" id="PF13663">
    <property type="entry name" value="DUF4148"/>
    <property type="match status" value="1"/>
</dbReference>
<evidence type="ECO:0000256" key="1">
    <source>
        <dbReference type="SAM" id="SignalP"/>
    </source>
</evidence>
<feature type="chain" id="PRO_5021010713" evidence="1">
    <location>
        <begin position="28"/>
        <end position="109"/>
    </location>
</feature>
<organism evidence="2 3">
    <name type="scientific">Rivibacter subsaxonicus</name>
    <dbReference type="NCBI Taxonomy" id="457575"/>
    <lineage>
        <taxon>Bacteria</taxon>
        <taxon>Pseudomonadati</taxon>
        <taxon>Pseudomonadota</taxon>
        <taxon>Betaproteobacteria</taxon>
        <taxon>Burkholderiales</taxon>
        <taxon>Rivibacter</taxon>
    </lineage>
</organism>
<comment type="caution">
    <text evidence="2">The sequence shown here is derived from an EMBL/GenBank/DDBJ whole genome shotgun (WGS) entry which is preliminary data.</text>
</comment>